<keyword evidence="8 10" id="KW-0413">Isomerase</keyword>
<evidence type="ECO:0000256" key="2">
    <source>
        <dbReference type="ARBA" id="ARBA00004496"/>
    </source>
</evidence>
<evidence type="ECO:0000256" key="5">
    <source>
        <dbReference type="ARBA" id="ARBA00022490"/>
    </source>
</evidence>
<evidence type="ECO:0000256" key="3">
    <source>
        <dbReference type="ARBA" id="ARBA00006577"/>
    </source>
</evidence>
<evidence type="ECO:0000256" key="8">
    <source>
        <dbReference type="ARBA" id="ARBA00023235"/>
    </source>
</evidence>
<sequence>MSQVKEGSAVKVHYTGKLSDGSVFDTSRDGTPLDFKVGDGMVIKGFETAIIGMKAGDTKTVTLAVEDAYGPKRDELLAEVEREKLPQTETLEVGKTLEVQQPDGQSFMVKVVGLTETMVSLDANHPLAGQDLTFDIELLELT</sequence>
<gene>
    <name evidence="10" type="ORF">MNBD_DELTA01-1313</name>
</gene>
<protein>
    <recommendedName>
        <fullName evidence="4">peptidylprolyl isomerase</fullName>
        <ecNumber evidence="4">5.2.1.8</ecNumber>
    </recommendedName>
</protein>
<comment type="similarity">
    <text evidence="3">Belongs to the FKBP-type PPIase family.</text>
</comment>
<dbReference type="GO" id="GO:0003755">
    <property type="term" value="F:peptidyl-prolyl cis-trans isomerase activity"/>
    <property type="evidence" value="ECO:0007669"/>
    <property type="project" value="UniProtKB-KW"/>
</dbReference>
<evidence type="ECO:0000313" key="10">
    <source>
        <dbReference type="EMBL" id="VAV85388.1"/>
    </source>
</evidence>
<dbReference type="InterPro" id="IPR046357">
    <property type="entry name" value="PPIase_dom_sf"/>
</dbReference>
<dbReference type="GO" id="GO:0005737">
    <property type="term" value="C:cytoplasm"/>
    <property type="evidence" value="ECO:0007669"/>
    <property type="project" value="UniProtKB-SubCell"/>
</dbReference>
<dbReference type="EC" id="5.2.1.8" evidence="4"/>
<dbReference type="AlphaFoldDB" id="A0A3B0RBN3"/>
<reference evidence="10" key="1">
    <citation type="submission" date="2018-06" db="EMBL/GenBank/DDBJ databases">
        <authorList>
            <person name="Zhirakovskaya E."/>
        </authorList>
    </citation>
    <scope>NUCLEOTIDE SEQUENCE</scope>
</reference>
<comment type="catalytic activity">
    <reaction evidence="1">
        <text>[protein]-peptidylproline (omega=180) = [protein]-peptidylproline (omega=0)</text>
        <dbReference type="Rhea" id="RHEA:16237"/>
        <dbReference type="Rhea" id="RHEA-COMP:10747"/>
        <dbReference type="Rhea" id="RHEA-COMP:10748"/>
        <dbReference type="ChEBI" id="CHEBI:83833"/>
        <dbReference type="ChEBI" id="CHEBI:83834"/>
        <dbReference type="EC" id="5.2.1.8"/>
    </reaction>
</comment>
<keyword evidence="7" id="KW-0143">Chaperone</keyword>
<dbReference type="PANTHER" id="PTHR47861:SF3">
    <property type="entry name" value="FKBP-TYPE PEPTIDYL-PROLYL CIS-TRANS ISOMERASE SLYD"/>
    <property type="match status" value="1"/>
</dbReference>
<feature type="domain" description="PPIase FKBP-type" evidence="9">
    <location>
        <begin position="7"/>
        <end position="91"/>
    </location>
</feature>
<evidence type="ECO:0000259" key="9">
    <source>
        <dbReference type="PROSITE" id="PS50059"/>
    </source>
</evidence>
<evidence type="ECO:0000256" key="4">
    <source>
        <dbReference type="ARBA" id="ARBA00013194"/>
    </source>
</evidence>
<organism evidence="10">
    <name type="scientific">hydrothermal vent metagenome</name>
    <dbReference type="NCBI Taxonomy" id="652676"/>
    <lineage>
        <taxon>unclassified sequences</taxon>
        <taxon>metagenomes</taxon>
        <taxon>ecological metagenomes</taxon>
    </lineage>
</organism>
<name>A0A3B0RBN3_9ZZZZ</name>
<dbReference type="EMBL" id="UOEA01000086">
    <property type="protein sequence ID" value="VAV85388.1"/>
    <property type="molecule type" value="Genomic_DNA"/>
</dbReference>
<keyword evidence="5" id="KW-0963">Cytoplasm</keyword>
<keyword evidence="6" id="KW-0697">Rotamase</keyword>
<evidence type="ECO:0000256" key="6">
    <source>
        <dbReference type="ARBA" id="ARBA00023110"/>
    </source>
</evidence>
<comment type="subcellular location">
    <subcellularLocation>
        <location evidence="2">Cytoplasm</location>
    </subcellularLocation>
</comment>
<dbReference type="InterPro" id="IPR001179">
    <property type="entry name" value="PPIase_FKBP_dom"/>
</dbReference>
<accession>A0A3B0RBN3</accession>
<proteinExistence type="inferred from homology"/>
<evidence type="ECO:0000256" key="1">
    <source>
        <dbReference type="ARBA" id="ARBA00000971"/>
    </source>
</evidence>
<dbReference type="Pfam" id="PF00254">
    <property type="entry name" value="FKBP_C"/>
    <property type="match status" value="1"/>
</dbReference>
<dbReference type="SUPFAM" id="SSF54534">
    <property type="entry name" value="FKBP-like"/>
    <property type="match status" value="1"/>
</dbReference>
<dbReference type="GO" id="GO:0042026">
    <property type="term" value="P:protein refolding"/>
    <property type="evidence" value="ECO:0007669"/>
    <property type="project" value="UniProtKB-ARBA"/>
</dbReference>
<evidence type="ECO:0000256" key="7">
    <source>
        <dbReference type="ARBA" id="ARBA00023186"/>
    </source>
</evidence>
<dbReference type="PANTHER" id="PTHR47861">
    <property type="entry name" value="FKBP-TYPE PEPTIDYL-PROLYL CIS-TRANS ISOMERASE SLYD"/>
    <property type="match status" value="1"/>
</dbReference>
<dbReference type="Gene3D" id="3.10.50.40">
    <property type="match status" value="1"/>
</dbReference>
<dbReference type="PROSITE" id="PS50059">
    <property type="entry name" value="FKBP_PPIASE"/>
    <property type="match status" value="1"/>
</dbReference>